<dbReference type="EMBL" id="CAJFCW020000004">
    <property type="protein sequence ID" value="CAG9113117.1"/>
    <property type="molecule type" value="Genomic_DNA"/>
</dbReference>
<proteinExistence type="predicted"/>
<sequence length="336" mass="39452">MPNSTESTNLCQIYLTYIEITVNIITMILNCYFTLRISQLPTFNANFRYMMVFQTFMTCTINFIHPLESLTPVEFYSLEAGNIKGSVFFYTLIVIQHFATFVFESKYMLIAIERVIAYRERATYENRDSTLAKKILLWFALLCIFILFIKTQVLWNAYSDFPVDVRLRRSLMIGRSYYGYCFNYIIAVISIAVAVFFFYKIHVDILEKHEYSSLSENFEVRQTKMVLAYMKSLVKAFFVLLAACGTGVGVVTYYKFVVDVTEDHPFIVTTYTCMFISLCFYNLASILYMIRSFPPLRRAILKDLPCLRERRVSDSTCDKAKMETEQYFSQLKVMWK</sequence>
<feature type="transmembrane region" description="Helical" evidence="1">
    <location>
        <begin position="12"/>
        <end position="35"/>
    </location>
</feature>
<keyword evidence="1" id="KW-0812">Transmembrane</keyword>
<accession>A0A811KW06</accession>
<feature type="transmembrane region" description="Helical" evidence="1">
    <location>
        <begin position="266"/>
        <end position="290"/>
    </location>
</feature>
<gene>
    <name evidence="2" type="ORF">BOKJ2_LOCUS8725</name>
</gene>
<keyword evidence="1" id="KW-1133">Transmembrane helix</keyword>
<evidence type="ECO:0000313" key="2">
    <source>
        <dbReference type="EMBL" id="CAD5220000.1"/>
    </source>
</evidence>
<dbReference type="Proteomes" id="UP000783686">
    <property type="component" value="Unassembled WGS sequence"/>
</dbReference>
<feature type="transmembrane region" description="Helical" evidence="1">
    <location>
        <begin position="135"/>
        <end position="157"/>
    </location>
</feature>
<protein>
    <recommendedName>
        <fullName evidence="4">G_PROTEIN_RECEP_F1_2 domain-containing protein</fullName>
    </recommendedName>
</protein>
<keyword evidence="3" id="KW-1185">Reference proteome</keyword>
<dbReference type="OrthoDB" id="10470444at2759"/>
<feature type="transmembrane region" description="Helical" evidence="1">
    <location>
        <begin position="47"/>
        <end position="67"/>
    </location>
</feature>
<evidence type="ECO:0000256" key="1">
    <source>
        <dbReference type="SAM" id="Phobius"/>
    </source>
</evidence>
<evidence type="ECO:0008006" key="4">
    <source>
        <dbReference type="Google" id="ProtNLM"/>
    </source>
</evidence>
<dbReference type="Proteomes" id="UP000614601">
    <property type="component" value="Unassembled WGS sequence"/>
</dbReference>
<feature type="transmembrane region" description="Helical" evidence="1">
    <location>
        <begin position="177"/>
        <end position="199"/>
    </location>
</feature>
<reference evidence="2" key="1">
    <citation type="submission" date="2020-09" db="EMBL/GenBank/DDBJ databases">
        <authorList>
            <person name="Kikuchi T."/>
        </authorList>
    </citation>
    <scope>NUCLEOTIDE SEQUENCE</scope>
    <source>
        <strain evidence="2">SH1</strain>
    </source>
</reference>
<comment type="caution">
    <text evidence="2">The sequence shown here is derived from an EMBL/GenBank/DDBJ whole genome shotgun (WGS) entry which is preliminary data.</text>
</comment>
<feature type="transmembrane region" description="Helical" evidence="1">
    <location>
        <begin position="87"/>
        <end position="109"/>
    </location>
</feature>
<feature type="transmembrane region" description="Helical" evidence="1">
    <location>
        <begin position="233"/>
        <end position="254"/>
    </location>
</feature>
<keyword evidence="1" id="KW-0472">Membrane</keyword>
<dbReference type="AlphaFoldDB" id="A0A811KW06"/>
<evidence type="ECO:0000313" key="3">
    <source>
        <dbReference type="Proteomes" id="UP000614601"/>
    </source>
</evidence>
<name>A0A811KW06_9BILA</name>
<dbReference type="EMBL" id="CAJFDH010000004">
    <property type="protein sequence ID" value="CAD5220000.1"/>
    <property type="molecule type" value="Genomic_DNA"/>
</dbReference>
<organism evidence="2 3">
    <name type="scientific">Bursaphelenchus okinawaensis</name>
    <dbReference type="NCBI Taxonomy" id="465554"/>
    <lineage>
        <taxon>Eukaryota</taxon>
        <taxon>Metazoa</taxon>
        <taxon>Ecdysozoa</taxon>
        <taxon>Nematoda</taxon>
        <taxon>Chromadorea</taxon>
        <taxon>Rhabditida</taxon>
        <taxon>Tylenchina</taxon>
        <taxon>Tylenchomorpha</taxon>
        <taxon>Aphelenchoidea</taxon>
        <taxon>Aphelenchoididae</taxon>
        <taxon>Bursaphelenchus</taxon>
    </lineage>
</organism>